<sequence length="406" mass="46166">MAARGASTLVTLPGRGVTHFWDQQTNRWGYASIFTYTYDAKGKPTQVILADSATNAPQRKQILAYNAQGLLTEELFQNWNGSAYVNFGRDQYSYDVRNREILFLHQDWQNNAWVMRYGNRSTNTYNPAGVLTSEVYESWDSATSSWKPDGRTTYTVNAGNQWSAVLEQDWENGAYVNEYRAYNIIWYNWTKLLPSSFEEQAWDGSTNTWTDDHRSTLTYQPNGSYVMVSQLLTAPATWVNEYRSTYTLDNFGNLLLSQGEEWLSNSWVIEYAYRQLLSYTAANVVRRAVGQSYDNSLSSYVNLTVSTYGNFITLGTRRARELEAATALYPNPARQSAMLRVAGLREQEAVRTEILNPLGQVVKVLSLRPQQGVIEQELDLAALPAGLYTIRLYTAEGTVAKRVMKQ</sequence>
<organism evidence="2 3">
    <name type="scientific">Hymenobacter fastidiosus</name>
    <dbReference type="NCBI Taxonomy" id="486264"/>
    <lineage>
        <taxon>Bacteria</taxon>
        <taxon>Pseudomonadati</taxon>
        <taxon>Bacteroidota</taxon>
        <taxon>Cytophagia</taxon>
        <taxon>Cytophagales</taxon>
        <taxon>Hymenobacteraceae</taxon>
        <taxon>Hymenobacter</taxon>
    </lineage>
</organism>
<reference evidence="3" key="1">
    <citation type="journal article" date="2019" name="Int. J. Syst. Evol. Microbiol.">
        <title>The Global Catalogue of Microorganisms (GCM) 10K type strain sequencing project: providing services to taxonomists for standard genome sequencing and annotation.</title>
        <authorList>
            <consortium name="The Broad Institute Genomics Platform"/>
            <consortium name="The Broad Institute Genome Sequencing Center for Infectious Disease"/>
            <person name="Wu L."/>
            <person name="Ma J."/>
        </authorList>
    </citation>
    <scope>NUCLEOTIDE SEQUENCE [LARGE SCALE GENOMIC DNA]</scope>
    <source>
        <strain evidence="3">JCM 17224</strain>
    </source>
</reference>
<dbReference type="EMBL" id="BAABDJ010000039">
    <property type="protein sequence ID" value="GAA4018381.1"/>
    <property type="molecule type" value="Genomic_DNA"/>
</dbReference>
<evidence type="ECO:0000313" key="2">
    <source>
        <dbReference type="EMBL" id="GAA4018381.1"/>
    </source>
</evidence>
<proteinExistence type="predicted"/>
<evidence type="ECO:0000259" key="1">
    <source>
        <dbReference type="Pfam" id="PF18962"/>
    </source>
</evidence>
<evidence type="ECO:0000313" key="3">
    <source>
        <dbReference type="Proteomes" id="UP001500567"/>
    </source>
</evidence>
<dbReference type="InterPro" id="IPR026444">
    <property type="entry name" value="Secre_tail"/>
</dbReference>
<dbReference type="Gene3D" id="2.40.128.720">
    <property type="match status" value="3"/>
</dbReference>
<dbReference type="Proteomes" id="UP001500567">
    <property type="component" value="Unassembled WGS sequence"/>
</dbReference>
<gene>
    <name evidence="2" type="ORF">GCM10022408_35190</name>
</gene>
<dbReference type="NCBIfam" id="TIGR04183">
    <property type="entry name" value="Por_Secre_tail"/>
    <property type="match status" value="1"/>
</dbReference>
<comment type="caution">
    <text evidence="2">The sequence shown here is derived from an EMBL/GenBank/DDBJ whole genome shotgun (WGS) entry which is preliminary data.</text>
</comment>
<keyword evidence="3" id="KW-1185">Reference proteome</keyword>
<dbReference type="Pfam" id="PF18962">
    <property type="entry name" value="Por_Secre_tail"/>
    <property type="match status" value="1"/>
</dbReference>
<protein>
    <recommendedName>
        <fullName evidence="1">Secretion system C-terminal sorting domain-containing protein</fullName>
    </recommendedName>
</protein>
<feature type="domain" description="Secretion system C-terminal sorting" evidence="1">
    <location>
        <begin position="328"/>
        <end position="403"/>
    </location>
</feature>
<name>A0ABP7SYS4_9BACT</name>
<accession>A0ABP7SYS4</accession>